<dbReference type="Proteomes" id="UP000509335">
    <property type="component" value="Chromosome"/>
</dbReference>
<gene>
    <name evidence="1" type="ORF">HXZ27_31070</name>
</gene>
<evidence type="ECO:0000313" key="2">
    <source>
        <dbReference type="Proteomes" id="UP000509335"/>
    </source>
</evidence>
<protein>
    <recommendedName>
        <fullName evidence="3">DUF2262 domain-containing protein</fullName>
    </recommendedName>
</protein>
<name>A0A7H8XSW1_9ACTN</name>
<organism evidence="1 2">
    <name type="scientific">Micromonospora carbonacea</name>
    <dbReference type="NCBI Taxonomy" id="47853"/>
    <lineage>
        <taxon>Bacteria</taxon>
        <taxon>Bacillati</taxon>
        <taxon>Actinomycetota</taxon>
        <taxon>Actinomycetes</taxon>
        <taxon>Micromonosporales</taxon>
        <taxon>Micromonosporaceae</taxon>
        <taxon>Micromonospora</taxon>
    </lineage>
</organism>
<evidence type="ECO:0008006" key="3">
    <source>
        <dbReference type="Google" id="ProtNLM"/>
    </source>
</evidence>
<dbReference type="RefSeq" id="WP_178066899.1">
    <property type="nucleotide sequence ID" value="NZ_JBICTT010000003.1"/>
</dbReference>
<sequence>MTVVTVEGLPPFEVIDAPQGIRCWGTDAPAVCWASERDVRVYVVREGGEPDFPEGIDLGLIRGVVQNLDGYVHAALAYLRAELLADPGFFGLGMDDAAAYGALELHDLPLAEPELTFRTGDEWDLRFAEGGMPICDPYGIIVTFDRDRPVRVEDLSEAEGA</sequence>
<proteinExistence type="predicted"/>
<dbReference type="KEGG" id="mcab:HXZ27_31070"/>
<dbReference type="GeneID" id="301315137"/>
<accession>A0A7H8XSW1</accession>
<dbReference type="AlphaFoldDB" id="A0A7H8XSW1"/>
<evidence type="ECO:0000313" key="1">
    <source>
        <dbReference type="EMBL" id="QLD28103.1"/>
    </source>
</evidence>
<reference evidence="1 2" key="1">
    <citation type="submission" date="2020-07" db="EMBL/GenBank/DDBJ databases">
        <title>A bifunctional nitrone conjugated secondary metabolite targeting the ribosome.</title>
        <authorList>
            <person name="Limbrick E.M."/>
            <person name="Graf M."/>
            <person name="Derewacz D.K."/>
            <person name="Nguyen F."/>
            <person name="Spraggins J.M."/>
            <person name="Wieland M."/>
            <person name="Ynigez-Gutierrez A.E."/>
            <person name="Reisman B.J."/>
            <person name="Zinshteyn B."/>
            <person name="McCulloch K."/>
            <person name="Iverson T.M."/>
            <person name="Green R."/>
            <person name="Wilson D.N."/>
            <person name="Bachmann B.O."/>
        </authorList>
    </citation>
    <scope>NUCLEOTIDE SEQUENCE [LARGE SCALE GENOMIC DNA]</scope>
    <source>
        <strain evidence="2">aurantiaca</strain>
    </source>
</reference>
<dbReference type="EMBL" id="CP058322">
    <property type="protein sequence ID" value="QLD28103.1"/>
    <property type="molecule type" value="Genomic_DNA"/>
</dbReference>